<name>A0A409W5A6_9AGAR</name>
<sequence length="70" mass="7885">MDGDAEKKRNEEAYALVAERRRMLPADESCAQREENWAAEGWRTDGNLLRSGKGMGFSRTLHGQSSAEKK</sequence>
<evidence type="ECO:0000313" key="3">
    <source>
        <dbReference type="Proteomes" id="UP000284706"/>
    </source>
</evidence>
<dbReference type="AlphaFoldDB" id="A0A409W5A6"/>
<reference evidence="2 3" key="1">
    <citation type="journal article" date="2018" name="Evol. Lett.">
        <title>Horizontal gene cluster transfer increased hallucinogenic mushroom diversity.</title>
        <authorList>
            <person name="Reynolds H.T."/>
            <person name="Vijayakumar V."/>
            <person name="Gluck-Thaler E."/>
            <person name="Korotkin H.B."/>
            <person name="Matheny P.B."/>
            <person name="Slot J.C."/>
        </authorList>
    </citation>
    <scope>NUCLEOTIDE SEQUENCE [LARGE SCALE GENOMIC DNA]</scope>
    <source>
        <strain evidence="2 3">SRW20</strain>
    </source>
</reference>
<evidence type="ECO:0000256" key="1">
    <source>
        <dbReference type="SAM" id="MobiDB-lite"/>
    </source>
</evidence>
<dbReference type="EMBL" id="NHYE01005390">
    <property type="protein sequence ID" value="PPQ73686.1"/>
    <property type="molecule type" value="Genomic_DNA"/>
</dbReference>
<protein>
    <submittedName>
        <fullName evidence="2">Uncharacterized protein</fullName>
    </submittedName>
</protein>
<evidence type="ECO:0000313" key="2">
    <source>
        <dbReference type="EMBL" id="PPQ73686.1"/>
    </source>
</evidence>
<keyword evidence="3" id="KW-1185">Reference proteome</keyword>
<accession>A0A409W5A6</accession>
<organism evidence="2 3">
    <name type="scientific">Gymnopilus dilepis</name>
    <dbReference type="NCBI Taxonomy" id="231916"/>
    <lineage>
        <taxon>Eukaryota</taxon>
        <taxon>Fungi</taxon>
        <taxon>Dikarya</taxon>
        <taxon>Basidiomycota</taxon>
        <taxon>Agaricomycotina</taxon>
        <taxon>Agaricomycetes</taxon>
        <taxon>Agaricomycetidae</taxon>
        <taxon>Agaricales</taxon>
        <taxon>Agaricineae</taxon>
        <taxon>Hymenogastraceae</taxon>
        <taxon>Gymnopilus</taxon>
    </lineage>
</organism>
<comment type="caution">
    <text evidence="2">The sequence shown here is derived from an EMBL/GenBank/DDBJ whole genome shotgun (WGS) entry which is preliminary data.</text>
</comment>
<dbReference type="InParanoid" id="A0A409W5A6"/>
<proteinExistence type="predicted"/>
<feature type="region of interest" description="Disordered" evidence="1">
    <location>
        <begin position="48"/>
        <end position="70"/>
    </location>
</feature>
<dbReference type="Proteomes" id="UP000284706">
    <property type="component" value="Unassembled WGS sequence"/>
</dbReference>
<feature type="compositionally biased region" description="Polar residues" evidence="1">
    <location>
        <begin position="61"/>
        <end position="70"/>
    </location>
</feature>
<gene>
    <name evidence="2" type="ORF">CVT26_010772</name>
</gene>